<gene>
    <name evidence="2" type="ORF">C7444_10341</name>
</gene>
<dbReference type="Proteomes" id="UP000247811">
    <property type="component" value="Unassembled WGS sequence"/>
</dbReference>
<dbReference type="EMBL" id="QJJS01000003">
    <property type="protein sequence ID" value="PXW97950.1"/>
    <property type="molecule type" value="Genomic_DNA"/>
</dbReference>
<dbReference type="InterPro" id="IPR009875">
    <property type="entry name" value="PilZ_domain"/>
</dbReference>
<keyword evidence="3" id="KW-1185">Reference proteome</keyword>
<dbReference type="AlphaFoldDB" id="A0A318H3D0"/>
<organism evidence="2 3">
    <name type="scientific">Sphaerotilus hippei</name>
    <dbReference type="NCBI Taxonomy" id="744406"/>
    <lineage>
        <taxon>Bacteria</taxon>
        <taxon>Pseudomonadati</taxon>
        <taxon>Pseudomonadota</taxon>
        <taxon>Betaproteobacteria</taxon>
        <taxon>Burkholderiales</taxon>
        <taxon>Sphaerotilaceae</taxon>
        <taxon>Sphaerotilus</taxon>
    </lineage>
</organism>
<evidence type="ECO:0000259" key="1">
    <source>
        <dbReference type="Pfam" id="PF07238"/>
    </source>
</evidence>
<feature type="domain" description="PilZ" evidence="1">
    <location>
        <begin position="15"/>
        <end position="90"/>
    </location>
</feature>
<proteinExistence type="predicted"/>
<protein>
    <submittedName>
        <fullName evidence="2">PilZ domain-containing protein</fullName>
    </submittedName>
</protein>
<sequence>MAYAAQNGPACLVELRDEQRRAIDAPPRNALYVKNRERQYPVHAVRDVSARGISVMLDQALTPGEAVLLESQRGLQHVEYCAFVVWCRSPPADVQALHKERRHLIGLRVYGPQALGHLIA</sequence>
<evidence type="ECO:0000313" key="3">
    <source>
        <dbReference type="Proteomes" id="UP000247811"/>
    </source>
</evidence>
<name>A0A318H3D0_9BURK</name>
<dbReference type="Pfam" id="PF07238">
    <property type="entry name" value="PilZ"/>
    <property type="match status" value="1"/>
</dbReference>
<dbReference type="RefSeq" id="WP_146219346.1">
    <property type="nucleotide sequence ID" value="NZ_QJJS01000003.1"/>
</dbReference>
<reference evidence="2 3" key="1">
    <citation type="submission" date="2018-05" db="EMBL/GenBank/DDBJ databases">
        <title>Genomic Encyclopedia of Type Strains, Phase IV (KMG-IV): sequencing the most valuable type-strain genomes for metagenomic binning, comparative biology and taxonomic classification.</title>
        <authorList>
            <person name="Goeker M."/>
        </authorList>
    </citation>
    <scope>NUCLEOTIDE SEQUENCE [LARGE SCALE GENOMIC DNA]</scope>
    <source>
        <strain evidence="2 3">DSM 566</strain>
    </source>
</reference>
<dbReference type="GO" id="GO:0035438">
    <property type="term" value="F:cyclic-di-GMP binding"/>
    <property type="evidence" value="ECO:0007669"/>
    <property type="project" value="InterPro"/>
</dbReference>
<accession>A0A318H3D0</accession>
<evidence type="ECO:0000313" key="2">
    <source>
        <dbReference type="EMBL" id="PXW97950.1"/>
    </source>
</evidence>
<comment type="caution">
    <text evidence="2">The sequence shown here is derived from an EMBL/GenBank/DDBJ whole genome shotgun (WGS) entry which is preliminary data.</text>
</comment>